<dbReference type="Proteomes" id="UP000887579">
    <property type="component" value="Unplaced"/>
</dbReference>
<protein>
    <submittedName>
        <fullName evidence="2">Granulins domain-containing protein</fullName>
    </submittedName>
</protein>
<sequence length="543" mass="58827">MQLYIAFCLLFLLPLMAFCENGEELVVCPDKVSACPDGSTCCPLGEGTYGCFNEDSMKLEYPRQNAASPVSARMEAAFPRQNAAVSSRRELFSGRKTNEVECINEDSMKLEYPRQNAASPVSAKMEAAFPRQNAAVSSRRELFSGRKTNEVECSDGKSKCPSGTTCCALGGGMFGCCPVPNANDESTPWYRKFPATKVVRKSGVSFKPSTRPCNGGVCRGDESCCESSSLRALPECCRFREGICCGDGTCCPKGYKCHRDGCKVDSFEVTVTAPSAPIRSGKYTFDSSEEENEETISCSDGSQCPAGNTCCPIENDRAEIPTSYQCLPNAVCCEDHLHCCPQGTQCDVSEGRCTNSLNDESTPWYRKFSATKVVRKSGVSFKPSTRPCNGGLCRGDESCCESSSLRALPECCRFREGICCGDGTCCPKGYKCHRDGCKVDSFEVTVTAPSAPIRSGKYTFDSSEEDNEETISCSDGSQCPAGNTCCPIENDRAEVPTSYQCCALAHATCCDSACCPRGFHCVDGNRCEKSALTRELLREILFN</sequence>
<evidence type="ECO:0000313" key="1">
    <source>
        <dbReference type="Proteomes" id="UP000887579"/>
    </source>
</evidence>
<reference evidence="2" key="1">
    <citation type="submission" date="2022-11" db="UniProtKB">
        <authorList>
            <consortium name="WormBaseParasite"/>
        </authorList>
    </citation>
    <scope>IDENTIFICATION</scope>
</reference>
<dbReference type="WBParaSite" id="ES5_v2.g18631.t1">
    <property type="protein sequence ID" value="ES5_v2.g18631.t1"/>
    <property type="gene ID" value="ES5_v2.g18631"/>
</dbReference>
<name>A0AC34FNG5_9BILA</name>
<organism evidence="1 2">
    <name type="scientific">Panagrolaimus sp. ES5</name>
    <dbReference type="NCBI Taxonomy" id="591445"/>
    <lineage>
        <taxon>Eukaryota</taxon>
        <taxon>Metazoa</taxon>
        <taxon>Ecdysozoa</taxon>
        <taxon>Nematoda</taxon>
        <taxon>Chromadorea</taxon>
        <taxon>Rhabditida</taxon>
        <taxon>Tylenchina</taxon>
        <taxon>Panagrolaimomorpha</taxon>
        <taxon>Panagrolaimoidea</taxon>
        <taxon>Panagrolaimidae</taxon>
        <taxon>Panagrolaimus</taxon>
    </lineage>
</organism>
<proteinExistence type="predicted"/>
<accession>A0AC34FNG5</accession>
<evidence type="ECO:0000313" key="2">
    <source>
        <dbReference type="WBParaSite" id="ES5_v2.g18631.t1"/>
    </source>
</evidence>